<keyword evidence="7" id="KW-0677">Repeat</keyword>
<feature type="signal peptide" evidence="12">
    <location>
        <begin position="1"/>
        <end position="30"/>
    </location>
</feature>
<dbReference type="AlphaFoldDB" id="A0A9R1WW20"/>
<dbReference type="Pfam" id="PF09749">
    <property type="entry name" value="HVSL"/>
    <property type="match status" value="1"/>
</dbReference>
<keyword evidence="10" id="KW-0325">Glycoprotein</keyword>
<dbReference type="SMART" id="SM00369">
    <property type="entry name" value="LRR_TYP"/>
    <property type="match status" value="10"/>
</dbReference>
<evidence type="ECO:0000256" key="6">
    <source>
        <dbReference type="ARBA" id="ARBA00022729"/>
    </source>
</evidence>
<dbReference type="SUPFAM" id="SSF52058">
    <property type="entry name" value="L domain-like"/>
    <property type="match status" value="2"/>
</dbReference>
<dbReference type="Pfam" id="PF13855">
    <property type="entry name" value="LRR_8"/>
    <property type="match status" value="3"/>
</dbReference>
<comment type="caution">
    <text evidence="14">The sequence shown here is derived from an EMBL/GenBank/DDBJ whole genome shotgun (WGS) entry which is preliminary data.</text>
</comment>
<dbReference type="PANTHER" id="PTHR48063">
    <property type="entry name" value="LRR RECEPTOR-LIKE KINASE"/>
    <property type="match status" value="1"/>
</dbReference>
<name>A0A9R1WW20_LACSA</name>
<keyword evidence="4" id="KW-0433">Leucine-rich repeat</keyword>
<reference evidence="14 15" key="1">
    <citation type="journal article" date="2017" name="Nat. Commun.">
        <title>Genome assembly with in vitro proximity ligation data and whole-genome triplication in lettuce.</title>
        <authorList>
            <person name="Reyes-Chin-Wo S."/>
            <person name="Wang Z."/>
            <person name="Yang X."/>
            <person name="Kozik A."/>
            <person name="Arikit S."/>
            <person name="Song C."/>
            <person name="Xia L."/>
            <person name="Froenicke L."/>
            <person name="Lavelle D.O."/>
            <person name="Truco M.J."/>
            <person name="Xia R."/>
            <person name="Zhu S."/>
            <person name="Xu C."/>
            <person name="Xu H."/>
            <person name="Xu X."/>
            <person name="Cox K."/>
            <person name="Korf I."/>
            <person name="Meyers B.C."/>
            <person name="Michelmore R.W."/>
        </authorList>
    </citation>
    <scope>NUCLEOTIDE SEQUENCE [LARGE SCALE GENOMIC DNA]</scope>
    <source>
        <strain evidence="15">cv. Salinas</strain>
        <tissue evidence="14">Seedlings</tissue>
    </source>
</reference>
<proteinExistence type="inferred from homology"/>
<dbReference type="InterPro" id="IPR003591">
    <property type="entry name" value="Leu-rich_rpt_typical-subtyp"/>
</dbReference>
<feature type="transmembrane region" description="Helical" evidence="11">
    <location>
        <begin position="1014"/>
        <end position="1036"/>
    </location>
</feature>
<dbReference type="Pfam" id="PF08263">
    <property type="entry name" value="LRRNT_2"/>
    <property type="match status" value="1"/>
</dbReference>
<evidence type="ECO:0000259" key="13">
    <source>
        <dbReference type="Pfam" id="PF08263"/>
    </source>
</evidence>
<keyword evidence="15" id="KW-1185">Reference proteome</keyword>
<keyword evidence="5 11" id="KW-0812">Transmembrane</keyword>
<evidence type="ECO:0000313" key="14">
    <source>
        <dbReference type="EMBL" id="KAJ0189741.1"/>
    </source>
</evidence>
<dbReference type="PANTHER" id="PTHR48063:SF98">
    <property type="entry name" value="LRR RECEPTOR-LIKE SERINE_THREONINE-PROTEIN KINASE FLS2"/>
    <property type="match status" value="1"/>
</dbReference>
<dbReference type="FunFam" id="3.80.10.10:FF:000111">
    <property type="entry name" value="LRR receptor-like serine/threonine-protein kinase ERECTA"/>
    <property type="match status" value="1"/>
</dbReference>
<evidence type="ECO:0000256" key="8">
    <source>
        <dbReference type="ARBA" id="ARBA00022989"/>
    </source>
</evidence>
<sequence>MMSLTRVAVSCSSTCLWLLFASSLCTLCFCNQNSDEVKCIATERSVLIQLKNNLVDRANRLSSWSGDDCCSWSGVVCDNFTHHVHEIHLRGLPDQHGYCLGSLFDINDTNQILGGIISPSLIKLEQLRYLDLSCNDFGFTPIPSFVGSFQNLRYLNISMSQFSGEIPHQLGNLSELLVLDLKDGYLRSENLKWIENLKQLQYLDMSGINLTGASDHWLHAINTLPSLQELHLASCGLTQFPSEPTRVSFTSLMVLDLSNNFFEGLLPGWVFSLRKLTMLDLTRCFIRGVNLGSQGGFDNMLSLRTLLVSTNTFVNTSSLLNGLSSLRNLRFLDVSGCHISDPILGKLQNMSHIVHLDLSYNYIVEEIPKSFSSLCNMTTLDLQSNHISGDVSELLERFCECESPKLELIALSRNYLTGRLPEKLGRLKNLASIDIGYNMLTGILPRSLGNLSTLENLDLRYNRLNGSLPESIGKLGKLSNLILDHNSLTGIVTQNHFANLTALKSLLVGGNKLAFDLVNNWIPPFQLYELLIGSCNLGPLFPSWIQSQTNLIGLDLANTNISDTIPNWIWSIFPSIYFNISHNNITGLLGDVTTFLGPGPVLDLSSNNFHGELPRNFSKLDLYYLDLSSNNLSGSLDQFLCSGIQESRQLSVLNLANNNISGGLSDFWMNWESLVILSLENNKLSGRIPSSLGKVSSLESLDIRNNKLSGEIPLSLLNCKSLLIIKLAGNELTGRIPASIGRNDSSLKILSLRSNKLEGEIPDELCGLSSIQILDLADNNLSGSLPKCFTNFSVFSGKTKPTAYDDYDRFKNQQPGSISLVIKGRFYSYSTIVYQVTALDLSNNNLSGSIPNELVSLPGLRYLNLSHNKLTGRIPNTFGEMAELETLDLCVNYLNGEIPLSLAGLSGLNLLNVSYNNLTGRIPTGSQLQTFNETSFTGNALCGAPLASCQPVTSGTTDNDDESDHTTDWILVICMIVGLAVGFWSTIGTLIVSKQWRDAYYHFLDEMRIKFANFILHVLANISSIYFVCFGNKYVIDFNKWEVFVNDDHTRKFLSVENTTQGVAEVTKQIQAVNEVYKLHNLPEFYKDPRPHISIAWGVGDISESVKRVVEGEMRKKVGGRCMFTCKFSSIVCKIGSKTYNICG</sequence>
<dbReference type="GO" id="GO:0004518">
    <property type="term" value="F:nuclease activity"/>
    <property type="evidence" value="ECO:0007669"/>
    <property type="project" value="InterPro"/>
</dbReference>
<dbReference type="GO" id="GO:0006952">
    <property type="term" value="P:defense response"/>
    <property type="evidence" value="ECO:0007669"/>
    <property type="project" value="UniProtKB-ARBA"/>
</dbReference>
<dbReference type="Gene3D" id="3.80.10.10">
    <property type="entry name" value="Ribonuclease Inhibitor"/>
    <property type="match status" value="5"/>
</dbReference>
<evidence type="ECO:0000256" key="11">
    <source>
        <dbReference type="SAM" id="Phobius"/>
    </source>
</evidence>
<feature type="chain" id="PRO_5040371096" description="Leucine-rich repeat-containing N-terminal plant-type domain-containing protein" evidence="12">
    <location>
        <begin position="31"/>
        <end position="1144"/>
    </location>
</feature>
<dbReference type="Pfam" id="PF00560">
    <property type="entry name" value="LRR_1"/>
    <property type="match status" value="10"/>
</dbReference>
<evidence type="ECO:0000256" key="12">
    <source>
        <dbReference type="SAM" id="SignalP"/>
    </source>
</evidence>
<dbReference type="GO" id="GO:0051707">
    <property type="term" value="P:response to other organism"/>
    <property type="evidence" value="ECO:0007669"/>
    <property type="project" value="UniProtKB-ARBA"/>
</dbReference>
<feature type="domain" description="Leucine-rich repeat-containing N-terminal plant-type" evidence="13">
    <location>
        <begin position="42"/>
        <end position="78"/>
    </location>
</feature>
<evidence type="ECO:0000256" key="5">
    <source>
        <dbReference type="ARBA" id="ARBA00022692"/>
    </source>
</evidence>
<dbReference type="PRINTS" id="PR00019">
    <property type="entry name" value="LEURICHRPT"/>
</dbReference>
<feature type="transmembrane region" description="Helical" evidence="11">
    <location>
        <begin position="969"/>
        <end position="993"/>
    </location>
</feature>
<dbReference type="SUPFAM" id="SSF52047">
    <property type="entry name" value="RNI-like"/>
    <property type="match status" value="1"/>
</dbReference>
<keyword evidence="8 11" id="KW-1133">Transmembrane helix</keyword>
<protein>
    <recommendedName>
        <fullName evidence="13">Leucine-rich repeat-containing N-terminal plant-type domain-containing protein</fullName>
    </recommendedName>
</protein>
<evidence type="ECO:0000256" key="4">
    <source>
        <dbReference type="ARBA" id="ARBA00022614"/>
    </source>
</evidence>
<dbReference type="GO" id="GO:0034477">
    <property type="term" value="P:U6 snRNA 3'-end processing"/>
    <property type="evidence" value="ECO:0007669"/>
    <property type="project" value="InterPro"/>
</dbReference>
<dbReference type="Proteomes" id="UP000235145">
    <property type="component" value="Unassembled WGS sequence"/>
</dbReference>
<dbReference type="FunFam" id="3.80.10.10:FF:000383">
    <property type="entry name" value="Leucine-rich repeat receptor protein kinase EMS1"/>
    <property type="match status" value="1"/>
</dbReference>
<dbReference type="Gene3D" id="3.90.1140.10">
    <property type="entry name" value="Cyclic phosphodiesterase"/>
    <property type="match status" value="1"/>
</dbReference>
<evidence type="ECO:0000256" key="10">
    <source>
        <dbReference type="ARBA" id="ARBA00023180"/>
    </source>
</evidence>
<dbReference type="InterPro" id="IPR046956">
    <property type="entry name" value="RLP23-like"/>
</dbReference>
<gene>
    <name evidence="14" type="ORF">LSAT_V11C800393290</name>
</gene>
<dbReference type="InterPro" id="IPR032675">
    <property type="entry name" value="LRR_dom_sf"/>
</dbReference>
<dbReference type="Pfam" id="PF13516">
    <property type="entry name" value="LRR_6"/>
    <property type="match status" value="1"/>
</dbReference>
<keyword evidence="3" id="KW-1003">Cell membrane</keyword>
<evidence type="ECO:0000313" key="15">
    <source>
        <dbReference type="Proteomes" id="UP000235145"/>
    </source>
</evidence>
<dbReference type="FunFam" id="3.80.10.10:FF:000095">
    <property type="entry name" value="LRR receptor-like serine/threonine-protein kinase GSO1"/>
    <property type="match status" value="1"/>
</dbReference>
<evidence type="ECO:0000256" key="2">
    <source>
        <dbReference type="ARBA" id="ARBA00009592"/>
    </source>
</evidence>
<comment type="subcellular location">
    <subcellularLocation>
        <location evidence="1">Cell membrane</location>
        <topology evidence="1">Single-pass type I membrane protein</topology>
    </subcellularLocation>
</comment>
<accession>A0A9R1WW20</accession>
<organism evidence="14 15">
    <name type="scientific">Lactuca sativa</name>
    <name type="common">Garden lettuce</name>
    <dbReference type="NCBI Taxonomy" id="4236"/>
    <lineage>
        <taxon>Eukaryota</taxon>
        <taxon>Viridiplantae</taxon>
        <taxon>Streptophyta</taxon>
        <taxon>Embryophyta</taxon>
        <taxon>Tracheophyta</taxon>
        <taxon>Spermatophyta</taxon>
        <taxon>Magnoliopsida</taxon>
        <taxon>eudicotyledons</taxon>
        <taxon>Gunneridae</taxon>
        <taxon>Pentapetalae</taxon>
        <taxon>asterids</taxon>
        <taxon>campanulids</taxon>
        <taxon>Asterales</taxon>
        <taxon>Asteraceae</taxon>
        <taxon>Cichorioideae</taxon>
        <taxon>Cichorieae</taxon>
        <taxon>Lactucinae</taxon>
        <taxon>Lactuca</taxon>
    </lineage>
</organism>
<dbReference type="InterPro" id="IPR001611">
    <property type="entry name" value="Leu-rich_rpt"/>
</dbReference>
<evidence type="ECO:0000256" key="7">
    <source>
        <dbReference type="ARBA" id="ARBA00022737"/>
    </source>
</evidence>
<dbReference type="EMBL" id="NBSK02000008">
    <property type="protein sequence ID" value="KAJ0189741.1"/>
    <property type="molecule type" value="Genomic_DNA"/>
</dbReference>
<dbReference type="GO" id="GO:0005886">
    <property type="term" value="C:plasma membrane"/>
    <property type="evidence" value="ECO:0007669"/>
    <property type="project" value="UniProtKB-SubCell"/>
</dbReference>
<dbReference type="InterPro" id="IPR013210">
    <property type="entry name" value="LRR_N_plant-typ"/>
</dbReference>
<keyword evidence="6 12" id="KW-0732">Signal</keyword>
<comment type="similarity">
    <text evidence="2">Belongs to the RLP family.</text>
</comment>
<evidence type="ECO:0000256" key="1">
    <source>
        <dbReference type="ARBA" id="ARBA00004251"/>
    </source>
</evidence>
<keyword evidence="9 11" id="KW-0472">Membrane</keyword>
<evidence type="ECO:0000256" key="9">
    <source>
        <dbReference type="ARBA" id="ARBA00023136"/>
    </source>
</evidence>
<evidence type="ECO:0000256" key="3">
    <source>
        <dbReference type="ARBA" id="ARBA00022475"/>
    </source>
</evidence>
<dbReference type="InterPro" id="IPR027521">
    <property type="entry name" value="Usb1"/>
</dbReference>